<name>A0ABU1R4R9_9BACT</name>
<protein>
    <submittedName>
        <fullName evidence="1">Uncharacterized protein</fullName>
    </submittedName>
</protein>
<gene>
    <name evidence="1" type="ORF">J2W84_005443</name>
</gene>
<proteinExistence type="predicted"/>
<dbReference type="RefSeq" id="WP_309990066.1">
    <property type="nucleotide sequence ID" value="NZ_JAVDTI010000006.1"/>
</dbReference>
<dbReference type="Proteomes" id="UP001264980">
    <property type="component" value="Unassembled WGS sequence"/>
</dbReference>
<evidence type="ECO:0000313" key="1">
    <source>
        <dbReference type="EMBL" id="MDR6808381.1"/>
    </source>
</evidence>
<dbReference type="EMBL" id="JAVDTI010000006">
    <property type="protein sequence ID" value="MDR6808381.1"/>
    <property type="molecule type" value="Genomic_DNA"/>
</dbReference>
<keyword evidence="2" id="KW-1185">Reference proteome</keyword>
<sequence length="67" mass="8190">MKPMKGVIAIYKDLNDPYVDSMLTGKKETPQERFNKFFEMRKKFELFIGFDHDIRDRTIKIRKAEWF</sequence>
<accession>A0ABU1R4R9</accession>
<evidence type="ECO:0000313" key="2">
    <source>
        <dbReference type="Proteomes" id="UP001264980"/>
    </source>
</evidence>
<comment type="caution">
    <text evidence="1">The sequence shown here is derived from an EMBL/GenBank/DDBJ whole genome shotgun (WGS) entry which is preliminary data.</text>
</comment>
<organism evidence="1 2">
    <name type="scientific">Dyadobacter fermentans</name>
    <dbReference type="NCBI Taxonomy" id="94254"/>
    <lineage>
        <taxon>Bacteria</taxon>
        <taxon>Pseudomonadati</taxon>
        <taxon>Bacteroidota</taxon>
        <taxon>Cytophagia</taxon>
        <taxon>Cytophagales</taxon>
        <taxon>Spirosomataceae</taxon>
        <taxon>Dyadobacter</taxon>
    </lineage>
</organism>
<reference evidence="1 2" key="1">
    <citation type="submission" date="2023-07" db="EMBL/GenBank/DDBJ databases">
        <title>Sorghum-associated microbial communities from plants grown in Nebraska, USA.</title>
        <authorList>
            <person name="Schachtman D."/>
        </authorList>
    </citation>
    <scope>NUCLEOTIDE SEQUENCE [LARGE SCALE GENOMIC DNA]</scope>
    <source>
        <strain evidence="1 2">BE57</strain>
    </source>
</reference>